<dbReference type="InterPro" id="IPR036378">
    <property type="entry name" value="FAS1_dom_sf"/>
</dbReference>
<evidence type="ECO:0000256" key="2">
    <source>
        <dbReference type="ARBA" id="ARBA00022679"/>
    </source>
</evidence>
<evidence type="ECO:0000259" key="3">
    <source>
        <dbReference type="PROSITE" id="PS50213"/>
    </source>
</evidence>
<protein>
    <recommendedName>
        <fullName evidence="3">FAS1 domain-containing protein</fullName>
    </recommendedName>
</protein>
<dbReference type="PROSITE" id="PS50213">
    <property type="entry name" value="FAS1"/>
    <property type="match status" value="1"/>
</dbReference>
<comment type="similarity">
    <text evidence="1">Belongs to the fasciclin-like AGP family.</text>
</comment>
<accession>A0A835MYW1</accession>
<dbReference type="Gene3D" id="2.30.180.10">
    <property type="entry name" value="FAS1 domain"/>
    <property type="match status" value="1"/>
</dbReference>
<dbReference type="SUPFAM" id="SSF82153">
    <property type="entry name" value="FAS1 domain"/>
    <property type="match status" value="1"/>
</dbReference>
<gene>
    <name evidence="4" type="ORF">SADUNF_Sadunf10G0147200</name>
</gene>
<dbReference type="GO" id="GO:0016740">
    <property type="term" value="F:transferase activity"/>
    <property type="evidence" value="ECO:0007669"/>
    <property type="project" value="UniProtKB-KW"/>
</dbReference>
<dbReference type="EMBL" id="JADGMS010000010">
    <property type="protein sequence ID" value="KAF9674633.1"/>
    <property type="molecule type" value="Genomic_DNA"/>
</dbReference>
<dbReference type="Gene3D" id="3.30.559.10">
    <property type="entry name" value="Chloramphenicol acetyltransferase-like domain"/>
    <property type="match status" value="2"/>
</dbReference>
<sequence length="675" mass="75287">MPSATSLTIVSKCTVFPDQKSTLQDLKLSVSDLPMLSCHYIQKGGLFTRPPTLSIDSLISHLKQSLSQTLSHFPPLAGRFNTDSDGHIYITCNDAGVDFIHATATNISILDILYPLHVPDCIRGFFTFDSTVSYQGHYKPILAVQVTELADGVFIGCSMNHSVTDGTSFWNFFNTFAEVSRGIDKISRKPDFSRNSVLVSGAVLKVPQGGPQVTFNENELLSERIFSFSREAILKLKSKVNNKKWSQNSGNTDADVVELMGKESNDALFQIHNSGKMTGILESWFKNAVLKPQETVPNLQTGEISSFQSLCALLWRAVTRARNLNPSKTTTFRMAVNCRHRLNPKLDPLYFGNAIQSIPTYAPAGDVLSKDLRWCAEQLNKNVVAHNDGMVRRFVQDWESNPRCFPLGNLDGASMTIGSSPRFPMYDNDFGWGRPLAVRSGKANKFDGKISAFPGREGNGTVDLEVVLAPETMAGIESDDEFMQQKPHSQQGNWNVRSWLLPVANSFFEVIFEENEERMLREELDSFRRSGDLYLLPSGDYGISSPAPREDLAFTVFVPSEKAFQRDLRLQLNDSLVPEKRNDTYAVVSRILGFSAVPQTLSSTTVSSSTEVFYDSLSGFTLYISKDLDGMLVVNRIRSEMVDLKRGEIIVHIMDGVIMDAEFEQAVQPDYTEED</sequence>
<dbReference type="Pfam" id="PF02458">
    <property type="entry name" value="Transferase"/>
    <property type="match status" value="1"/>
</dbReference>
<dbReference type="InterPro" id="IPR051283">
    <property type="entry name" value="Sec_Metabolite_Acyltrans"/>
</dbReference>
<evidence type="ECO:0000313" key="5">
    <source>
        <dbReference type="Proteomes" id="UP000657918"/>
    </source>
</evidence>
<dbReference type="AlphaFoldDB" id="A0A835MYW1"/>
<dbReference type="OrthoDB" id="1862401at2759"/>
<dbReference type="PANTHER" id="PTHR31896:SF64">
    <property type="entry name" value="TRICHOTHECENE 3-O-ACETYLTRANSFERASE"/>
    <property type="match status" value="1"/>
</dbReference>
<evidence type="ECO:0000313" key="4">
    <source>
        <dbReference type="EMBL" id="KAF9674633.1"/>
    </source>
</evidence>
<dbReference type="PANTHER" id="PTHR31896">
    <property type="entry name" value="FAMILY REGULATORY PROTEIN, PUTATIVE (AFU_ORTHOLOGUE AFUA_3G14730)-RELATED"/>
    <property type="match status" value="1"/>
</dbReference>
<name>A0A835MYW1_9ROSI</name>
<comment type="caution">
    <text evidence="4">The sequence shown here is derived from an EMBL/GenBank/DDBJ whole genome shotgun (WGS) entry which is preliminary data.</text>
</comment>
<proteinExistence type="inferred from homology"/>
<reference evidence="4 5" key="1">
    <citation type="submission" date="2020-10" db="EMBL/GenBank/DDBJ databases">
        <title>Plant Genome Project.</title>
        <authorList>
            <person name="Zhang R.-G."/>
        </authorList>
    </citation>
    <scope>NUCLEOTIDE SEQUENCE [LARGE SCALE GENOMIC DNA]</scope>
    <source>
        <strain evidence="4">FAFU-HL-1</strain>
        <tissue evidence="4">Leaf</tissue>
    </source>
</reference>
<dbReference type="InterPro" id="IPR000782">
    <property type="entry name" value="FAS1_domain"/>
</dbReference>
<evidence type="ECO:0000256" key="1">
    <source>
        <dbReference type="ARBA" id="ARBA00007843"/>
    </source>
</evidence>
<dbReference type="Proteomes" id="UP000657918">
    <property type="component" value="Unassembled WGS sequence"/>
</dbReference>
<dbReference type="Pfam" id="PF02469">
    <property type="entry name" value="Fasciclin"/>
    <property type="match status" value="1"/>
</dbReference>
<dbReference type="InterPro" id="IPR023213">
    <property type="entry name" value="CAT-like_dom_sf"/>
</dbReference>
<keyword evidence="2" id="KW-0808">Transferase</keyword>
<keyword evidence="5" id="KW-1185">Reference proteome</keyword>
<organism evidence="4 5">
    <name type="scientific">Salix dunnii</name>
    <dbReference type="NCBI Taxonomy" id="1413687"/>
    <lineage>
        <taxon>Eukaryota</taxon>
        <taxon>Viridiplantae</taxon>
        <taxon>Streptophyta</taxon>
        <taxon>Embryophyta</taxon>
        <taxon>Tracheophyta</taxon>
        <taxon>Spermatophyta</taxon>
        <taxon>Magnoliopsida</taxon>
        <taxon>eudicotyledons</taxon>
        <taxon>Gunneridae</taxon>
        <taxon>Pentapetalae</taxon>
        <taxon>rosids</taxon>
        <taxon>fabids</taxon>
        <taxon>Malpighiales</taxon>
        <taxon>Salicaceae</taxon>
        <taxon>Saliceae</taxon>
        <taxon>Salix</taxon>
    </lineage>
</organism>
<feature type="domain" description="FAS1" evidence="3">
    <location>
        <begin position="504"/>
        <end position="658"/>
    </location>
</feature>